<evidence type="ECO:0000256" key="7">
    <source>
        <dbReference type="ARBA" id="ARBA00022691"/>
    </source>
</evidence>
<dbReference type="PANTHER" id="PTHR30027:SF3">
    <property type="entry name" value="16S RRNA (URACIL(1498)-N(3))-METHYLTRANSFERASE"/>
    <property type="match status" value="1"/>
</dbReference>
<keyword evidence="6 10" id="KW-0808">Transferase</keyword>
<comment type="similarity">
    <text evidence="2 10">Belongs to the RNA methyltransferase RsmE family.</text>
</comment>
<feature type="domain" description="Ribosomal RNA small subunit methyltransferase E PUA-like" evidence="12">
    <location>
        <begin position="19"/>
        <end position="63"/>
    </location>
</feature>
<feature type="domain" description="Ribosomal RNA small subunit methyltransferase E methyltransferase" evidence="11">
    <location>
        <begin position="71"/>
        <end position="229"/>
    </location>
</feature>
<dbReference type="NCBIfam" id="TIGR00046">
    <property type="entry name" value="RsmE family RNA methyltransferase"/>
    <property type="match status" value="1"/>
</dbReference>
<evidence type="ECO:0000313" key="14">
    <source>
        <dbReference type="Proteomes" id="UP000753961"/>
    </source>
</evidence>
<evidence type="ECO:0000256" key="9">
    <source>
        <dbReference type="ARBA" id="ARBA00047944"/>
    </source>
</evidence>
<dbReference type="PANTHER" id="PTHR30027">
    <property type="entry name" value="RIBOSOMAL RNA SMALL SUBUNIT METHYLTRANSFERASE E"/>
    <property type="match status" value="1"/>
</dbReference>
<dbReference type="SUPFAM" id="SSF88697">
    <property type="entry name" value="PUA domain-like"/>
    <property type="match status" value="1"/>
</dbReference>
<dbReference type="AlphaFoldDB" id="A0A953L5H1"/>
<dbReference type="Pfam" id="PF20260">
    <property type="entry name" value="PUA_4"/>
    <property type="match status" value="1"/>
</dbReference>
<comment type="catalytic activity">
    <reaction evidence="9 10">
        <text>uridine(1498) in 16S rRNA + S-adenosyl-L-methionine = N(3)-methyluridine(1498) in 16S rRNA + S-adenosyl-L-homocysteine + H(+)</text>
        <dbReference type="Rhea" id="RHEA:42920"/>
        <dbReference type="Rhea" id="RHEA-COMP:10283"/>
        <dbReference type="Rhea" id="RHEA-COMP:10284"/>
        <dbReference type="ChEBI" id="CHEBI:15378"/>
        <dbReference type="ChEBI" id="CHEBI:57856"/>
        <dbReference type="ChEBI" id="CHEBI:59789"/>
        <dbReference type="ChEBI" id="CHEBI:65315"/>
        <dbReference type="ChEBI" id="CHEBI:74502"/>
        <dbReference type="EC" id="2.1.1.193"/>
    </reaction>
</comment>
<sequence length="241" mass="27284">MALFLIDHQKDNRIFFSTEVSHHMVRSLRKKPGDSIHASDGKGLIFTAIIESATNQNVEAVILDEEFIQKNWEVHVACSLIKKESRFEVFLEKATEIGVHRITPLQCERTVKPKLRVDRARKIIQSAVQQSFNPHVPILDSPMEFSTYIGQSGYKAHERYIATAVEREETRTLEQQYSGKNPVHILIGPEGDFTPEESEIALKAGWNPVSLGMNRLRTETAAIAAVQIIKSCYQIKTQATQ</sequence>
<evidence type="ECO:0000313" key="13">
    <source>
        <dbReference type="EMBL" id="MBY5956577.1"/>
    </source>
</evidence>
<dbReference type="GO" id="GO:0070042">
    <property type="term" value="F:rRNA (uridine-N3-)-methyltransferase activity"/>
    <property type="evidence" value="ECO:0007669"/>
    <property type="project" value="TreeGrafter"/>
</dbReference>
<dbReference type="Gene3D" id="3.40.1280.10">
    <property type="match status" value="1"/>
</dbReference>
<dbReference type="InterPro" id="IPR029026">
    <property type="entry name" value="tRNA_m1G_MTases_N"/>
</dbReference>
<keyword evidence="7 10" id="KW-0949">S-adenosyl-L-methionine</keyword>
<evidence type="ECO:0000256" key="10">
    <source>
        <dbReference type="PIRNR" id="PIRNR015601"/>
    </source>
</evidence>
<keyword evidence="4 10" id="KW-0698">rRNA processing</keyword>
<dbReference type="SUPFAM" id="SSF75217">
    <property type="entry name" value="alpha/beta knot"/>
    <property type="match status" value="1"/>
</dbReference>
<proteinExistence type="inferred from homology"/>
<dbReference type="InterPro" id="IPR015947">
    <property type="entry name" value="PUA-like_sf"/>
</dbReference>
<keyword evidence="3 10" id="KW-0963">Cytoplasm</keyword>
<dbReference type="GO" id="GO:0070475">
    <property type="term" value="P:rRNA base methylation"/>
    <property type="evidence" value="ECO:0007669"/>
    <property type="project" value="TreeGrafter"/>
</dbReference>
<dbReference type="PIRSF" id="PIRSF015601">
    <property type="entry name" value="MTase_slr0722"/>
    <property type="match status" value="1"/>
</dbReference>
<dbReference type="Pfam" id="PF04452">
    <property type="entry name" value="Methyltrans_RNA"/>
    <property type="match status" value="1"/>
</dbReference>
<dbReference type="EC" id="2.1.1.193" evidence="10"/>
<dbReference type="RefSeq" id="WP_222578097.1">
    <property type="nucleotide sequence ID" value="NZ_JAHVHU010000001.1"/>
</dbReference>
<dbReference type="InterPro" id="IPR046887">
    <property type="entry name" value="RsmE_PUA-like"/>
</dbReference>
<evidence type="ECO:0000259" key="12">
    <source>
        <dbReference type="Pfam" id="PF20260"/>
    </source>
</evidence>
<dbReference type="InterPro" id="IPR006700">
    <property type="entry name" value="RsmE"/>
</dbReference>
<evidence type="ECO:0000256" key="3">
    <source>
        <dbReference type="ARBA" id="ARBA00022490"/>
    </source>
</evidence>
<comment type="subcellular location">
    <subcellularLocation>
        <location evidence="1 10">Cytoplasm</location>
    </subcellularLocation>
</comment>
<evidence type="ECO:0000256" key="4">
    <source>
        <dbReference type="ARBA" id="ARBA00022552"/>
    </source>
</evidence>
<evidence type="ECO:0000256" key="2">
    <source>
        <dbReference type="ARBA" id="ARBA00005528"/>
    </source>
</evidence>
<evidence type="ECO:0000256" key="6">
    <source>
        <dbReference type="ARBA" id="ARBA00022679"/>
    </source>
</evidence>
<keyword evidence="5 10" id="KW-0489">Methyltransferase</keyword>
<dbReference type="Proteomes" id="UP000753961">
    <property type="component" value="Unassembled WGS sequence"/>
</dbReference>
<dbReference type="InterPro" id="IPR046886">
    <property type="entry name" value="RsmE_MTase_dom"/>
</dbReference>
<evidence type="ECO:0000256" key="5">
    <source>
        <dbReference type="ARBA" id="ARBA00022603"/>
    </source>
</evidence>
<dbReference type="Gene3D" id="2.40.240.20">
    <property type="entry name" value="Hypothetical PUA domain-like, domain 1"/>
    <property type="match status" value="1"/>
</dbReference>
<organism evidence="13 14">
    <name type="scientific">Membranihabitans marinus</name>
    <dbReference type="NCBI Taxonomy" id="1227546"/>
    <lineage>
        <taxon>Bacteria</taxon>
        <taxon>Pseudomonadati</taxon>
        <taxon>Bacteroidota</taxon>
        <taxon>Saprospiria</taxon>
        <taxon>Saprospirales</taxon>
        <taxon>Saprospiraceae</taxon>
        <taxon>Membranihabitans</taxon>
    </lineage>
</organism>
<evidence type="ECO:0000256" key="8">
    <source>
        <dbReference type="ARBA" id="ARBA00025699"/>
    </source>
</evidence>
<evidence type="ECO:0000259" key="11">
    <source>
        <dbReference type="Pfam" id="PF04452"/>
    </source>
</evidence>
<dbReference type="GO" id="GO:0005737">
    <property type="term" value="C:cytoplasm"/>
    <property type="evidence" value="ECO:0007669"/>
    <property type="project" value="UniProtKB-SubCell"/>
</dbReference>
<protein>
    <recommendedName>
        <fullName evidence="10">Ribosomal RNA small subunit methyltransferase E</fullName>
        <ecNumber evidence="10">2.1.1.193</ecNumber>
    </recommendedName>
</protein>
<reference evidence="13" key="1">
    <citation type="submission" date="2021-06" db="EMBL/GenBank/DDBJ databases">
        <title>44 bacteria genomes isolated from Dapeng, Shenzhen.</title>
        <authorList>
            <person name="Zheng W."/>
            <person name="Yu S."/>
            <person name="Huang Y."/>
        </authorList>
    </citation>
    <scope>NUCLEOTIDE SEQUENCE</scope>
    <source>
        <strain evidence="13">DP5N28-2</strain>
    </source>
</reference>
<evidence type="ECO:0000256" key="1">
    <source>
        <dbReference type="ARBA" id="ARBA00004496"/>
    </source>
</evidence>
<dbReference type="EMBL" id="JAHVHU010000001">
    <property type="protein sequence ID" value="MBY5956577.1"/>
    <property type="molecule type" value="Genomic_DNA"/>
</dbReference>
<name>A0A953L5H1_9BACT</name>
<gene>
    <name evidence="13" type="ORF">KUV50_00415</name>
</gene>
<dbReference type="CDD" id="cd18084">
    <property type="entry name" value="RsmE-like"/>
    <property type="match status" value="1"/>
</dbReference>
<keyword evidence="14" id="KW-1185">Reference proteome</keyword>
<accession>A0A953L5H1</accession>
<comment type="function">
    <text evidence="8 10">Specifically methylates the N3 position of the uracil ring of uridine 1498 (m3U1498) in 16S rRNA. Acts on the fully assembled 30S ribosomal subunit.</text>
</comment>
<comment type="caution">
    <text evidence="13">The sequence shown here is derived from an EMBL/GenBank/DDBJ whole genome shotgun (WGS) entry which is preliminary data.</text>
</comment>
<dbReference type="InterPro" id="IPR029028">
    <property type="entry name" value="Alpha/beta_knot_MTases"/>
</dbReference>